<comment type="catalytic activity">
    <reaction evidence="10">
        <text>D-mannose(out) = D-mannose(in)</text>
        <dbReference type="Rhea" id="RHEA:78391"/>
        <dbReference type="ChEBI" id="CHEBI:4208"/>
    </reaction>
    <physiologicalReaction direction="left-to-right" evidence="10">
        <dbReference type="Rhea" id="RHEA:78392"/>
    </physiologicalReaction>
</comment>
<evidence type="ECO:0000256" key="10">
    <source>
        <dbReference type="ARBA" id="ARBA00044662"/>
    </source>
</evidence>
<proteinExistence type="predicted"/>
<evidence type="ECO:0000256" key="12">
    <source>
        <dbReference type="ARBA" id="ARBA00044710"/>
    </source>
</evidence>
<dbReference type="Proteomes" id="UP001295684">
    <property type="component" value="Unassembled WGS sequence"/>
</dbReference>
<keyword evidence="5 15" id="KW-1133">Transmembrane helix</keyword>
<dbReference type="SUPFAM" id="SSF103473">
    <property type="entry name" value="MFS general substrate transporter"/>
    <property type="match status" value="1"/>
</dbReference>
<feature type="transmembrane region" description="Helical" evidence="15">
    <location>
        <begin position="488"/>
        <end position="509"/>
    </location>
</feature>
<evidence type="ECO:0000256" key="2">
    <source>
        <dbReference type="ARBA" id="ARBA00011738"/>
    </source>
</evidence>
<dbReference type="PANTHER" id="PTHR48020">
    <property type="entry name" value="PROTON MYO-INOSITOL COTRANSPORTER"/>
    <property type="match status" value="1"/>
</dbReference>
<organism evidence="17 18">
    <name type="scientific">Euplotes crassus</name>
    <dbReference type="NCBI Taxonomy" id="5936"/>
    <lineage>
        <taxon>Eukaryota</taxon>
        <taxon>Sar</taxon>
        <taxon>Alveolata</taxon>
        <taxon>Ciliophora</taxon>
        <taxon>Intramacronucleata</taxon>
        <taxon>Spirotrichea</taxon>
        <taxon>Hypotrichia</taxon>
        <taxon>Euplotida</taxon>
        <taxon>Euplotidae</taxon>
        <taxon>Moneuplotes</taxon>
    </lineage>
</organism>
<feature type="transmembrane region" description="Helical" evidence="15">
    <location>
        <begin position="400"/>
        <end position="422"/>
    </location>
</feature>
<feature type="transmembrane region" description="Helical" evidence="15">
    <location>
        <begin position="462"/>
        <end position="482"/>
    </location>
</feature>
<keyword evidence="18" id="KW-1185">Reference proteome</keyword>
<dbReference type="AlphaFoldDB" id="A0AAD1XB99"/>
<name>A0AAD1XB99_EUPCR</name>
<evidence type="ECO:0000256" key="6">
    <source>
        <dbReference type="ARBA" id="ARBA00023136"/>
    </source>
</evidence>
<dbReference type="GO" id="GO:0022857">
    <property type="term" value="F:transmembrane transporter activity"/>
    <property type="evidence" value="ECO:0007669"/>
    <property type="project" value="InterPro"/>
</dbReference>
<dbReference type="Pfam" id="PF00083">
    <property type="entry name" value="Sugar_tr"/>
    <property type="match status" value="2"/>
</dbReference>
<evidence type="ECO:0000256" key="11">
    <source>
        <dbReference type="ARBA" id="ARBA00044668"/>
    </source>
</evidence>
<evidence type="ECO:0000256" key="8">
    <source>
        <dbReference type="ARBA" id="ARBA00044648"/>
    </source>
</evidence>
<dbReference type="InterPro" id="IPR036259">
    <property type="entry name" value="MFS_trans_sf"/>
</dbReference>
<protein>
    <recommendedName>
        <fullName evidence="13">Hexose transporter 1</fullName>
    </recommendedName>
</protein>
<evidence type="ECO:0000256" key="13">
    <source>
        <dbReference type="ARBA" id="ARBA00044780"/>
    </source>
</evidence>
<dbReference type="PRINTS" id="PR00171">
    <property type="entry name" value="SUGRTRNSPORT"/>
</dbReference>
<keyword evidence="3" id="KW-0813">Transport</keyword>
<dbReference type="PANTHER" id="PTHR48020:SF12">
    <property type="entry name" value="PROTON MYO-INOSITOL COTRANSPORTER"/>
    <property type="match status" value="1"/>
</dbReference>
<evidence type="ECO:0000256" key="4">
    <source>
        <dbReference type="ARBA" id="ARBA00022692"/>
    </source>
</evidence>
<dbReference type="InterPro" id="IPR020846">
    <property type="entry name" value="MFS_dom"/>
</dbReference>
<dbReference type="GO" id="GO:0016020">
    <property type="term" value="C:membrane"/>
    <property type="evidence" value="ECO:0007669"/>
    <property type="project" value="UniProtKB-SubCell"/>
</dbReference>
<evidence type="ECO:0000256" key="3">
    <source>
        <dbReference type="ARBA" id="ARBA00022448"/>
    </source>
</evidence>
<keyword evidence="6 15" id="KW-0472">Membrane</keyword>
<evidence type="ECO:0000256" key="5">
    <source>
        <dbReference type="ARBA" id="ARBA00022989"/>
    </source>
</evidence>
<comment type="catalytic activity">
    <reaction evidence="8">
        <text>D-glucose(out) = D-glucose(in)</text>
        <dbReference type="Rhea" id="RHEA:60376"/>
        <dbReference type="ChEBI" id="CHEBI:4167"/>
    </reaction>
    <physiologicalReaction direction="left-to-right" evidence="8">
        <dbReference type="Rhea" id="RHEA:60377"/>
    </physiologicalReaction>
</comment>
<comment type="catalytic activity">
    <reaction evidence="11">
        <text>D-glucosamine(out) = D-glucosamine(in)</text>
        <dbReference type="Rhea" id="RHEA:78423"/>
        <dbReference type="ChEBI" id="CHEBI:58723"/>
    </reaction>
    <physiologicalReaction direction="left-to-right" evidence="11">
        <dbReference type="Rhea" id="RHEA:78424"/>
    </physiologicalReaction>
</comment>
<comment type="subcellular location">
    <subcellularLocation>
        <location evidence="1">Membrane</location>
        <topology evidence="1">Multi-pass membrane protein</topology>
    </subcellularLocation>
</comment>
<comment type="subunit">
    <text evidence="2">Homodimer.</text>
</comment>
<dbReference type="EMBL" id="CAMPGE010005334">
    <property type="protein sequence ID" value="CAI2364185.1"/>
    <property type="molecule type" value="Genomic_DNA"/>
</dbReference>
<feature type="transmembrane region" description="Helical" evidence="15">
    <location>
        <begin position="373"/>
        <end position="393"/>
    </location>
</feature>
<comment type="catalytic activity">
    <reaction evidence="9">
        <text>D-xylose(out) = D-xylose(in)</text>
        <dbReference type="Rhea" id="RHEA:78427"/>
        <dbReference type="ChEBI" id="CHEBI:53455"/>
    </reaction>
    <physiologicalReaction direction="left-to-right" evidence="9">
        <dbReference type="Rhea" id="RHEA:78428"/>
    </physiologicalReaction>
</comment>
<sequence length="526" mass="59202">MSSDKPKLFYLTSCALICALSLFNAGYCYGYFNNLTGIMHKQYVYRDKQRISDEDLFNSLVSGLMIVGAIPGSLIATPMMKKGRRITLIISSLIHTLGACLCLIFNMWALLIGRFIMGIAIGIYFSVCPLYISEMSPPSVSGPLGTLNQMSLVTGLFLAYAFGYILPLSEDSDAATTGLWRVVSFPPIVFGLIQFLFLTMIFRYDTPRFYKNKGDIKNYHKIMNLIFYDAPTQEDKALDSEHGHAQKKNIQENENQIDKNSGDEKSLQEQPDKEQEVVEESKAEICPPGVKDERVDDTTKQAKDQKIEGDKNESIEVKTQNKQWTSYYKKALLYCSLLSFFQQASGVNGVTFFSNEIFKDGDEGNAAERRARLGTLLIGVAAFTGTNSSIWLYKYFSRKFFFLTSEIIILVCLSLCGICALVDFDVGVIVLTMIYIYAFNCGIGPTLWIYSSDVLDSSGTSLIALINMVMTVIFAGTTNLMFEYFTAPGVYFGLSVIQIFCILFIWKFIRETKGKSREECERLYQD</sequence>
<evidence type="ECO:0000313" key="17">
    <source>
        <dbReference type="EMBL" id="CAI2364185.1"/>
    </source>
</evidence>
<evidence type="ECO:0000256" key="1">
    <source>
        <dbReference type="ARBA" id="ARBA00004141"/>
    </source>
</evidence>
<feature type="transmembrane region" description="Helical" evidence="15">
    <location>
        <begin position="144"/>
        <end position="166"/>
    </location>
</feature>
<comment type="caution">
    <text evidence="17">The sequence shown here is derived from an EMBL/GenBank/DDBJ whole genome shotgun (WGS) entry which is preliminary data.</text>
</comment>
<evidence type="ECO:0000313" key="18">
    <source>
        <dbReference type="Proteomes" id="UP001295684"/>
    </source>
</evidence>
<feature type="transmembrane region" description="Helical" evidence="15">
    <location>
        <begin position="178"/>
        <end position="202"/>
    </location>
</feature>
<comment type="catalytic activity">
    <reaction evidence="12">
        <text>D-fructose(out) = D-fructose(in)</text>
        <dbReference type="Rhea" id="RHEA:60372"/>
        <dbReference type="ChEBI" id="CHEBI:37721"/>
    </reaction>
    <physiologicalReaction direction="left-to-right" evidence="12">
        <dbReference type="Rhea" id="RHEA:60373"/>
    </physiologicalReaction>
</comment>
<dbReference type="PROSITE" id="PS50850">
    <property type="entry name" value="MFS"/>
    <property type="match status" value="1"/>
</dbReference>
<feature type="compositionally biased region" description="Basic and acidic residues" evidence="14">
    <location>
        <begin position="256"/>
        <end position="283"/>
    </location>
</feature>
<comment type="catalytic activity">
    <reaction evidence="7">
        <text>D-galactose(in) = D-galactose(out)</text>
        <dbReference type="Rhea" id="RHEA:34915"/>
        <dbReference type="ChEBI" id="CHEBI:4139"/>
    </reaction>
    <physiologicalReaction direction="right-to-left" evidence="7">
        <dbReference type="Rhea" id="RHEA:34917"/>
    </physiologicalReaction>
</comment>
<keyword evidence="4 15" id="KW-0812">Transmembrane</keyword>
<feature type="compositionally biased region" description="Basic and acidic residues" evidence="14">
    <location>
        <begin position="290"/>
        <end position="307"/>
    </location>
</feature>
<dbReference type="Gene3D" id="1.20.1250.20">
    <property type="entry name" value="MFS general substrate transporter like domains"/>
    <property type="match status" value="2"/>
</dbReference>
<feature type="transmembrane region" description="Helical" evidence="15">
    <location>
        <begin position="88"/>
        <end position="109"/>
    </location>
</feature>
<dbReference type="InterPro" id="IPR003663">
    <property type="entry name" value="Sugar/inositol_transpt"/>
</dbReference>
<feature type="transmembrane region" description="Helical" evidence="15">
    <location>
        <begin position="56"/>
        <end position="76"/>
    </location>
</feature>
<feature type="region of interest" description="Disordered" evidence="14">
    <location>
        <begin position="237"/>
        <end position="307"/>
    </location>
</feature>
<gene>
    <name evidence="17" type="ORF">ECRASSUSDP1_LOCUS5528</name>
</gene>
<dbReference type="InterPro" id="IPR005828">
    <property type="entry name" value="MFS_sugar_transport-like"/>
</dbReference>
<accession>A0AAD1XB99</accession>
<reference evidence="17" key="1">
    <citation type="submission" date="2023-07" db="EMBL/GenBank/DDBJ databases">
        <authorList>
            <consortium name="AG Swart"/>
            <person name="Singh M."/>
            <person name="Singh A."/>
            <person name="Seah K."/>
            <person name="Emmerich C."/>
        </authorList>
    </citation>
    <scope>NUCLEOTIDE SEQUENCE</scope>
    <source>
        <strain evidence="17">DP1</strain>
    </source>
</reference>
<evidence type="ECO:0000256" key="14">
    <source>
        <dbReference type="SAM" id="MobiDB-lite"/>
    </source>
</evidence>
<feature type="transmembrane region" description="Helical" evidence="15">
    <location>
        <begin position="428"/>
        <end position="450"/>
    </location>
</feature>
<feature type="transmembrane region" description="Helical" evidence="15">
    <location>
        <begin position="115"/>
        <end position="132"/>
    </location>
</feature>
<dbReference type="InterPro" id="IPR050814">
    <property type="entry name" value="Myo-inositol_Transporter"/>
</dbReference>
<evidence type="ECO:0000259" key="16">
    <source>
        <dbReference type="PROSITE" id="PS50850"/>
    </source>
</evidence>
<feature type="domain" description="Major facilitator superfamily (MFS) profile" evidence="16">
    <location>
        <begin position="14"/>
        <end position="513"/>
    </location>
</feature>
<evidence type="ECO:0000256" key="9">
    <source>
        <dbReference type="ARBA" id="ARBA00044656"/>
    </source>
</evidence>
<evidence type="ECO:0000256" key="15">
    <source>
        <dbReference type="SAM" id="Phobius"/>
    </source>
</evidence>
<evidence type="ECO:0000256" key="7">
    <source>
        <dbReference type="ARBA" id="ARBA00044637"/>
    </source>
</evidence>